<name>A0ACC2TI85_9FUNG</name>
<protein>
    <submittedName>
        <fullName evidence="1">Uncharacterized protein</fullName>
    </submittedName>
</protein>
<proteinExistence type="predicted"/>
<gene>
    <name evidence="1" type="ORF">DSO57_1007990</name>
</gene>
<keyword evidence="2" id="KW-1185">Reference proteome</keyword>
<dbReference type="EMBL" id="QTSX02002864">
    <property type="protein sequence ID" value="KAJ9074300.1"/>
    <property type="molecule type" value="Genomic_DNA"/>
</dbReference>
<evidence type="ECO:0000313" key="2">
    <source>
        <dbReference type="Proteomes" id="UP001165960"/>
    </source>
</evidence>
<reference evidence="1" key="1">
    <citation type="submission" date="2022-04" db="EMBL/GenBank/DDBJ databases">
        <title>Genome of the entomopathogenic fungus Entomophthora muscae.</title>
        <authorList>
            <person name="Elya C."/>
            <person name="Lovett B.R."/>
            <person name="Lee E."/>
            <person name="Macias A.M."/>
            <person name="Hajek A.E."/>
            <person name="De Bivort B.L."/>
            <person name="Kasson M.T."/>
            <person name="De Fine Licht H.H."/>
            <person name="Stajich J.E."/>
        </authorList>
    </citation>
    <scope>NUCLEOTIDE SEQUENCE</scope>
    <source>
        <strain evidence="1">Berkeley</strain>
    </source>
</reference>
<evidence type="ECO:0000313" key="1">
    <source>
        <dbReference type="EMBL" id="KAJ9074300.1"/>
    </source>
</evidence>
<accession>A0ACC2TI85</accession>
<comment type="caution">
    <text evidence="1">The sequence shown here is derived from an EMBL/GenBank/DDBJ whole genome shotgun (WGS) entry which is preliminary data.</text>
</comment>
<dbReference type="Proteomes" id="UP001165960">
    <property type="component" value="Unassembled WGS sequence"/>
</dbReference>
<sequence length="94" mass="10452">MGLRKLDWLGPGVKEYGVFWSSNLGLVLVLAALSWTSLLCRLIGALGRSFSWLCPFLGCIPPLFNANWDRAGKHKLEKPSSPLLLSFSLLQMFT</sequence>
<organism evidence="1 2">
    <name type="scientific">Entomophthora muscae</name>
    <dbReference type="NCBI Taxonomy" id="34485"/>
    <lineage>
        <taxon>Eukaryota</taxon>
        <taxon>Fungi</taxon>
        <taxon>Fungi incertae sedis</taxon>
        <taxon>Zoopagomycota</taxon>
        <taxon>Entomophthoromycotina</taxon>
        <taxon>Entomophthoromycetes</taxon>
        <taxon>Entomophthorales</taxon>
        <taxon>Entomophthoraceae</taxon>
        <taxon>Entomophthora</taxon>
    </lineage>
</organism>